<dbReference type="Proteomes" id="UP000007488">
    <property type="component" value="Chromosome"/>
</dbReference>
<dbReference type="GO" id="GO:0006465">
    <property type="term" value="P:signal peptide processing"/>
    <property type="evidence" value="ECO:0007669"/>
    <property type="project" value="InterPro"/>
</dbReference>
<evidence type="ECO:0000313" key="12">
    <source>
        <dbReference type="Proteomes" id="UP000007488"/>
    </source>
</evidence>
<keyword evidence="8" id="KW-0472">Membrane</keyword>
<keyword evidence="8" id="KW-0812">Transmembrane</keyword>
<name>F0SYL9_SYNGF</name>
<dbReference type="KEGG" id="sgy:Sgly_0454"/>
<feature type="active site" evidence="7">
    <location>
        <position position="38"/>
    </location>
</feature>
<feature type="domain" description="Peptidase S26" evidence="10">
    <location>
        <begin position="8"/>
        <end position="186"/>
    </location>
</feature>
<sequence>MRLIRALVSWSASITFAVIIAFALIIFVFQPTTVVGSSMESTLHNGDLLIMNKFSHTMGIIPQYGDIVMLDSNIDEPRGMKEDIQDVFFNNVLSLMITNKKNDAFWVKRVIGKPGDVIEIKDGRVIRNNIIIEEPYLKEQMIKAKDQKIIVPDKNVFVMGDNRNNSKDSRIIGCIPIDHILGKYAFKL</sequence>
<organism evidence="11 12">
    <name type="scientific">Syntrophobotulus glycolicus (strain DSM 8271 / FlGlyR)</name>
    <dbReference type="NCBI Taxonomy" id="645991"/>
    <lineage>
        <taxon>Bacteria</taxon>
        <taxon>Bacillati</taxon>
        <taxon>Bacillota</taxon>
        <taxon>Clostridia</taxon>
        <taxon>Eubacteriales</taxon>
        <taxon>Desulfitobacteriaceae</taxon>
        <taxon>Syntrophobotulus</taxon>
    </lineage>
</organism>
<dbReference type="RefSeq" id="WP_013623691.1">
    <property type="nucleotide sequence ID" value="NC_015172.1"/>
</dbReference>
<dbReference type="GO" id="GO:0009003">
    <property type="term" value="F:signal peptidase activity"/>
    <property type="evidence" value="ECO:0007669"/>
    <property type="project" value="UniProtKB-EC"/>
</dbReference>
<dbReference type="InterPro" id="IPR019533">
    <property type="entry name" value="Peptidase_S26"/>
</dbReference>
<keyword evidence="8" id="KW-1133">Transmembrane helix</keyword>
<dbReference type="eggNOG" id="COG0681">
    <property type="taxonomic scope" value="Bacteria"/>
</dbReference>
<evidence type="ECO:0000256" key="1">
    <source>
        <dbReference type="ARBA" id="ARBA00000677"/>
    </source>
</evidence>
<dbReference type="OrthoDB" id="9802919at2"/>
<evidence type="ECO:0000256" key="3">
    <source>
        <dbReference type="ARBA" id="ARBA00009370"/>
    </source>
</evidence>
<accession>F0SYL9</accession>
<evidence type="ECO:0000313" key="11">
    <source>
        <dbReference type="EMBL" id="ADY54820.1"/>
    </source>
</evidence>
<dbReference type="PROSITE" id="PS00761">
    <property type="entry name" value="SPASE_I_3"/>
    <property type="match status" value="1"/>
</dbReference>
<dbReference type="PRINTS" id="PR00727">
    <property type="entry name" value="LEADERPTASE"/>
</dbReference>
<gene>
    <name evidence="11" type="ordered locus">Sgly_0454</name>
</gene>
<dbReference type="STRING" id="645991.Sgly_0454"/>
<dbReference type="EMBL" id="CP002547">
    <property type="protein sequence ID" value="ADY54820.1"/>
    <property type="molecule type" value="Genomic_DNA"/>
</dbReference>
<dbReference type="PROSITE" id="PS00760">
    <property type="entry name" value="SPASE_I_2"/>
    <property type="match status" value="1"/>
</dbReference>
<dbReference type="InterPro" id="IPR019756">
    <property type="entry name" value="Pept_S26A_signal_pept_1_Ser-AS"/>
</dbReference>
<keyword evidence="12" id="KW-1185">Reference proteome</keyword>
<feature type="transmembrane region" description="Helical" evidence="8">
    <location>
        <begin position="7"/>
        <end position="29"/>
    </location>
</feature>
<reference evidence="11 12" key="1">
    <citation type="journal article" date="2011" name="Stand. Genomic Sci.">
        <title>Complete genome sequence of Syntrophobotulus glycolicus type strain (FlGlyR).</title>
        <authorList>
            <person name="Han C."/>
            <person name="Mwirichia R."/>
            <person name="Chertkov O."/>
            <person name="Held B."/>
            <person name="Lapidus A."/>
            <person name="Nolan M."/>
            <person name="Lucas S."/>
            <person name="Hammon N."/>
            <person name="Deshpande S."/>
            <person name="Cheng J.F."/>
            <person name="Tapia R."/>
            <person name="Goodwin L."/>
            <person name="Pitluck S."/>
            <person name="Huntemann M."/>
            <person name="Liolios K."/>
            <person name="Ivanova N."/>
            <person name="Pagani I."/>
            <person name="Mavromatis K."/>
            <person name="Ovchinikova G."/>
            <person name="Pati A."/>
            <person name="Chen A."/>
            <person name="Palaniappan K."/>
            <person name="Land M."/>
            <person name="Hauser L."/>
            <person name="Brambilla E.M."/>
            <person name="Rohde M."/>
            <person name="Spring S."/>
            <person name="Sikorski J."/>
            <person name="Goker M."/>
            <person name="Woyke T."/>
            <person name="Bristow J."/>
            <person name="Eisen J.A."/>
            <person name="Markowitz V."/>
            <person name="Hugenholtz P."/>
            <person name="Kyrpides N.C."/>
            <person name="Klenk H.P."/>
            <person name="Detter J.C."/>
        </authorList>
    </citation>
    <scope>NUCLEOTIDE SEQUENCE [LARGE SCALE GENOMIC DNA]</scope>
    <source>
        <strain evidence="12">DSM 8271 / FlGlyR</strain>
    </source>
</reference>
<dbReference type="InterPro" id="IPR019758">
    <property type="entry name" value="Pept_S26A_signal_pept_1_CS"/>
</dbReference>
<dbReference type="PANTHER" id="PTHR43390:SF1">
    <property type="entry name" value="CHLOROPLAST PROCESSING PEPTIDASE"/>
    <property type="match status" value="1"/>
</dbReference>
<proteinExistence type="inferred from homology"/>
<comment type="catalytic activity">
    <reaction evidence="1 8">
        <text>Cleavage of hydrophobic, N-terminal signal or leader sequences from secreted and periplasmic proteins.</text>
        <dbReference type="EC" id="3.4.21.89"/>
    </reaction>
</comment>
<evidence type="ECO:0000256" key="2">
    <source>
        <dbReference type="ARBA" id="ARBA00004401"/>
    </source>
</evidence>
<reference evidence="12" key="2">
    <citation type="submission" date="2011-02" db="EMBL/GenBank/DDBJ databases">
        <title>The complete genome of Syntrophobotulus glycolicus DSM 8271.</title>
        <authorList>
            <person name="Lucas S."/>
            <person name="Copeland A."/>
            <person name="Lapidus A."/>
            <person name="Bruce D."/>
            <person name="Goodwin L."/>
            <person name="Pitluck S."/>
            <person name="Kyrpides N."/>
            <person name="Mavromatis K."/>
            <person name="Pagani I."/>
            <person name="Ivanova N."/>
            <person name="Mikhailova N."/>
            <person name="Chertkov O."/>
            <person name="Held B."/>
            <person name="Detter J.C."/>
            <person name="Tapia R."/>
            <person name="Han C."/>
            <person name="Land M."/>
            <person name="Hauser L."/>
            <person name="Markowitz V."/>
            <person name="Cheng J.-F."/>
            <person name="Hugenholtz P."/>
            <person name="Woyke T."/>
            <person name="Wu D."/>
            <person name="Spring S."/>
            <person name="Schroeder M."/>
            <person name="Brambilla E."/>
            <person name="Klenk H.-P."/>
            <person name="Eisen J.A."/>
        </authorList>
    </citation>
    <scope>NUCLEOTIDE SEQUENCE [LARGE SCALE GENOMIC DNA]</scope>
    <source>
        <strain evidence="12">DSM 8271 / FlGlyR</strain>
    </source>
</reference>
<dbReference type="NCBIfam" id="TIGR02227">
    <property type="entry name" value="sigpep_I_bact"/>
    <property type="match status" value="1"/>
</dbReference>
<dbReference type="SUPFAM" id="SSF51306">
    <property type="entry name" value="LexA/Signal peptidase"/>
    <property type="match status" value="1"/>
</dbReference>
<dbReference type="InterPro" id="IPR036286">
    <property type="entry name" value="LexA/Signal_pep-like_sf"/>
</dbReference>
<dbReference type="PANTHER" id="PTHR43390">
    <property type="entry name" value="SIGNAL PEPTIDASE I"/>
    <property type="match status" value="1"/>
</dbReference>
<comment type="subcellular location">
    <subcellularLocation>
        <location evidence="2">Cell membrane</location>
        <topology evidence="2">Single-pass type II membrane protein</topology>
    </subcellularLocation>
    <subcellularLocation>
        <location evidence="9">Membrane</location>
        <topology evidence="9">Single-pass type II membrane protein</topology>
    </subcellularLocation>
</comment>
<evidence type="ECO:0000256" key="6">
    <source>
        <dbReference type="ARBA" id="ARBA00022801"/>
    </source>
</evidence>
<evidence type="ECO:0000256" key="8">
    <source>
        <dbReference type="RuleBase" id="RU003993"/>
    </source>
</evidence>
<dbReference type="GO" id="GO:0005886">
    <property type="term" value="C:plasma membrane"/>
    <property type="evidence" value="ECO:0007669"/>
    <property type="project" value="UniProtKB-SubCell"/>
</dbReference>
<keyword evidence="6 8" id="KW-0378">Hydrolase</keyword>
<dbReference type="Pfam" id="PF10502">
    <property type="entry name" value="Peptidase_S26"/>
    <property type="match status" value="1"/>
</dbReference>
<protein>
    <recommendedName>
        <fullName evidence="4 8">Signal peptidase I</fullName>
        <ecNumber evidence="4 8">3.4.21.89</ecNumber>
    </recommendedName>
</protein>
<dbReference type="CDD" id="cd06530">
    <property type="entry name" value="S26_SPase_I"/>
    <property type="match status" value="1"/>
</dbReference>
<evidence type="ECO:0000259" key="10">
    <source>
        <dbReference type="Pfam" id="PF10502"/>
    </source>
</evidence>
<evidence type="ECO:0000256" key="5">
    <source>
        <dbReference type="ARBA" id="ARBA00022670"/>
    </source>
</evidence>
<dbReference type="Gene3D" id="2.10.109.10">
    <property type="entry name" value="Umud Fragment, subunit A"/>
    <property type="match status" value="1"/>
</dbReference>
<dbReference type="AlphaFoldDB" id="F0SYL9"/>
<dbReference type="InterPro" id="IPR000223">
    <property type="entry name" value="Pept_S26A_signal_pept_1"/>
</dbReference>
<dbReference type="InterPro" id="IPR019757">
    <property type="entry name" value="Pept_S26A_signal_pept_1_Lys-AS"/>
</dbReference>
<dbReference type="HOGENOM" id="CLU_028723_5_3_9"/>
<evidence type="ECO:0000256" key="4">
    <source>
        <dbReference type="ARBA" id="ARBA00013208"/>
    </source>
</evidence>
<dbReference type="EC" id="3.4.21.89" evidence="4 8"/>
<dbReference type="PROSITE" id="PS00501">
    <property type="entry name" value="SPASE_I_1"/>
    <property type="match status" value="1"/>
</dbReference>
<feature type="active site" evidence="7">
    <location>
        <position position="108"/>
    </location>
</feature>
<comment type="similarity">
    <text evidence="3 9">Belongs to the peptidase S26 family.</text>
</comment>
<evidence type="ECO:0000256" key="9">
    <source>
        <dbReference type="RuleBase" id="RU362042"/>
    </source>
</evidence>
<keyword evidence="5 8" id="KW-0645">Protease</keyword>
<dbReference type="GO" id="GO:0004252">
    <property type="term" value="F:serine-type endopeptidase activity"/>
    <property type="evidence" value="ECO:0007669"/>
    <property type="project" value="InterPro"/>
</dbReference>
<evidence type="ECO:0000256" key="7">
    <source>
        <dbReference type="PIRSR" id="PIRSR600223-1"/>
    </source>
</evidence>